<feature type="compositionally biased region" description="Basic and acidic residues" evidence="1">
    <location>
        <begin position="73"/>
        <end position="97"/>
    </location>
</feature>
<dbReference type="Proteomes" id="UP000070121">
    <property type="component" value="Unassembled WGS sequence"/>
</dbReference>
<sequence>MTRHPRPTALPLAAVLALLSATTNLPGQMFVPGVTAIEDLEAEDVPPECAQVCAPIVQLTARCEAQVKAQFGTDKRDLSTRQHQDTLETTDVEERNPRRGSGKRRRRRDLQRMLGRRLSSRQELESDGDSSDEEEETASLTPGSSLVAAPTLGVGRSASESAAKEAAEAAAENASRAYQGDHWRMRLRRRAGRCGPGSSGDVRHHLYHYDYLSADSAADSAAASVESGSNNNIIRKLGAHPAFSIFVYALILVIDTLTASTSHTTGHSNDHLNNSTAADLPTGSTDFLSVNSAAAALRTARQCGVLDAVFGVHHACDGVCSAEFPDVAVHCAPE</sequence>
<reference evidence="3 4" key="1">
    <citation type="submission" date="2014-02" db="EMBL/GenBank/DDBJ databases">
        <title>The genome sequence of Colletotrichum salicis CBS 607.94.</title>
        <authorList>
            <person name="Baroncelli R."/>
            <person name="Thon M.R."/>
        </authorList>
    </citation>
    <scope>NUCLEOTIDE SEQUENCE [LARGE SCALE GENOMIC DNA]</scope>
    <source>
        <strain evidence="3 4">CBS 607.94</strain>
    </source>
</reference>
<comment type="caution">
    <text evidence="3">The sequence shown here is derived from an EMBL/GenBank/DDBJ whole genome shotgun (WGS) entry which is preliminary data.</text>
</comment>
<dbReference type="STRING" id="1209931.A0A135SM23"/>
<dbReference type="EMBL" id="JFFI01002342">
    <property type="protein sequence ID" value="KXH36827.1"/>
    <property type="molecule type" value="Genomic_DNA"/>
</dbReference>
<feature type="compositionally biased region" description="Basic residues" evidence="1">
    <location>
        <begin position="98"/>
        <end position="119"/>
    </location>
</feature>
<feature type="signal peptide" evidence="2">
    <location>
        <begin position="1"/>
        <end position="21"/>
    </location>
</feature>
<evidence type="ECO:0000313" key="4">
    <source>
        <dbReference type="Proteomes" id="UP000070121"/>
    </source>
</evidence>
<keyword evidence="4" id="KW-1185">Reference proteome</keyword>
<dbReference type="AlphaFoldDB" id="A0A135SM23"/>
<organism evidence="3 4">
    <name type="scientific">Colletotrichum salicis</name>
    <dbReference type="NCBI Taxonomy" id="1209931"/>
    <lineage>
        <taxon>Eukaryota</taxon>
        <taxon>Fungi</taxon>
        <taxon>Dikarya</taxon>
        <taxon>Ascomycota</taxon>
        <taxon>Pezizomycotina</taxon>
        <taxon>Sordariomycetes</taxon>
        <taxon>Hypocreomycetidae</taxon>
        <taxon>Glomerellales</taxon>
        <taxon>Glomerellaceae</taxon>
        <taxon>Colletotrichum</taxon>
        <taxon>Colletotrichum acutatum species complex</taxon>
    </lineage>
</organism>
<proteinExistence type="predicted"/>
<evidence type="ECO:0000256" key="2">
    <source>
        <dbReference type="SAM" id="SignalP"/>
    </source>
</evidence>
<dbReference type="OrthoDB" id="4850566at2759"/>
<feature type="chain" id="PRO_5007802491" evidence="2">
    <location>
        <begin position="22"/>
        <end position="334"/>
    </location>
</feature>
<feature type="compositionally biased region" description="Acidic residues" evidence="1">
    <location>
        <begin position="125"/>
        <end position="137"/>
    </location>
</feature>
<feature type="region of interest" description="Disordered" evidence="1">
    <location>
        <begin position="73"/>
        <end position="150"/>
    </location>
</feature>
<keyword evidence="2" id="KW-0732">Signal</keyword>
<accession>A0A135SM23</accession>
<evidence type="ECO:0000256" key="1">
    <source>
        <dbReference type="SAM" id="MobiDB-lite"/>
    </source>
</evidence>
<gene>
    <name evidence="3" type="ORF">CSAL01_01197</name>
</gene>
<evidence type="ECO:0000313" key="3">
    <source>
        <dbReference type="EMBL" id="KXH36827.1"/>
    </source>
</evidence>
<protein>
    <submittedName>
        <fullName evidence="3">Uncharacterized protein</fullName>
    </submittedName>
</protein>
<name>A0A135SM23_9PEZI</name>